<dbReference type="EMBL" id="KN823098">
    <property type="protein sequence ID" value="KIO22877.1"/>
    <property type="molecule type" value="Genomic_DNA"/>
</dbReference>
<sequence>MKASLSCVSVLLALSGLIGAAPAPSTTATAEEADPTFCIQVVQTGPPIVAGANAASLQLTGSVGSQAILQLAGLTQGWNFSNGGLGSPQYCTGQWLNIVPGPHAWKRLVWGSSQVTTTWKAGYDSDLTAKKTAAYSQTSTFLACDPNYPTFAPEKFVFLLTDSSIALPLVTDATLGNVNVASCVKTTLHIGSDTSSVVV</sequence>
<reference evidence="2 3" key="1">
    <citation type="submission" date="2014-04" db="EMBL/GenBank/DDBJ databases">
        <authorList>
            <consortium name="DOE Joint Genome Institute"/>
            <person name="Kuo A."/>
            <person name="Girlanda M."/>
            <person name="Perotto S."/>
            <person name="Kohler A."/>
            <person name="Nagy L.G."/>
            <person name="Floudas D."/>
            <person name="Copeland A."/>
            <person name="Barry K.W."/>
            <person name="Cichocki N."/>
            <person name="Veneault-Fourrey C."/>
            <person name="LaButti K."/>
            <person name="Lindquist E.A."/>
            <person name="Lipzen A."/>
            <person name="Lundell T."/>
            <person name="Morin E."/>
            <person name="Murat C."/>
            <person name="Sun H."/>
            <person name="Tunlid A."/>
            <person name="Henrissat B."/>
            <person name="Grigoriev I.V."/>
            <person name="Hibbett D.S."/>
            <person name="Martin F."/>
            <person name="Nordberg H.P."/>
            <person name="Cantor M.N."/>
            <person name="Hua S.X."/>
        </authorList>
    </citation>
    <scope>NUCLEOTIDE SEQUENCE [LARGE SCALE GENOMIC DNA]</scope>
    <source>
        <strain evidence="2 3">MUT 4182</strain>
    </source>
</reference>
<dbReference type="OrthoDB" id="3183104at2759"/>
<feature type="chain" id="PRO_5002179666" evidence="1">
    <location>
        <begin position="21"/>
        <end position="199"/>
    </location>
</feature>
<evidence type="ECO:0000256" key="1">
    <source>
        <dbReference type="SAM" id="SignalP"/>
    </source>
</evidence>
<keyword evidence="3" id="KW-1185">Reference proteome</keyword>
<name>A0A0C3LNG1_9AGAM</name>
<dbReference type="AlphaFoldDB" id="A0A0C3LNG1"/>
<keyword evidence="1" id="KW-0732">Signal</keyword>
<dbReference type="HOGENOM" id="CLU_119198_0_0_1"/>
<organism evidence="2 3">
    <name type="scientific">Tulasnella calospora MUT 4182</name>
    <dbReference type="NCBI Taxonomy" id="1051891"/>
    <lineage>
        <taxon>Eukaryota</taxon>
        <taxon>Fungi</taxon>
        <taxon>Dikarya</taxon>
        <taxon>Basidiomycota</taxon>
        <taxon>Agaricomycotina</taxon>
        <taxon>Agaricomycetes</taxon>
        <taxon>Cantharellales</taxon>
        <taxon>Tulasnellaceae</taxon>
        <taxon>Tulasnella</taxon>
    </lineage>
</organism>
<gene>
    <name evidence="2" type="ORF">M407DRAFT_27604</name>
</gene>
<evidence type="ECO:0000313" key="3">
    <source>
        <dbReference type="Proteomes" id="UP000054248"/>
    </source>
</evidence>
<dbReference type="Proteomes" id="UP000054248">
    <property type="component" value="Unassembled WGS sequence"/>
</dbReference>
<reference evidence="3" key="2">
    <citation type="submission" date="2015-01" db="EMBL/GenBank/DDBJ databases">
        <title>Evolutionary Origins and Diversification of the Mycorrhizal Mutualists.</title>
        <authorList>
            <consortium name="DOE Joint Genome Institute"/>
            <consortium name="Mycorrhizal Genomics Consortium"/>
            <person name="Kohler A."/>
            <person name="Kuo A."/>
            <person name="Nagy L.G."/>
            <person name="Floudas D."/>
            <person name="Copeland A."/>
            <person name="Barry K.W."/>
            <person name="Cichocki N."/>
            <person name="Veneault-Fourrey C."/>
            <person name="LaButti K."/>
            <person name="Lindquist E.A."/>
            <person name="Lipzen A."/>
            <person name="Lundell T."/>
            <person name="Morin E."/>
            <person name="Murat C."/>
            <person name="Riley R."/>
            <person name="Ohm R."/>
            <person name="Sun H."/>
            <person name="Tunlid A."/>
            <person name="Henrissat B."/>
            <person name="Grigoriev I.V."/>
            <person name="Hibbett D.S."/>
            <person name="Martin F."/>
        </authorList>
    </citation>
    <scope>NUCLEOTIDE SEQUENCE [LARGE SCALE GENOMIC DNA]</scope>
    <source>
        <strain evidence="3">MUT 4182</strain>
    </source>
</reference>
<accession>A0A0C3LNG1</accession>
<protein>
    <submittedName>
        <fullName evidence="2">Uncharacterized protein</fullName>
    </submittedName>
</protein>
<evidence type="ECO:0000313" key="2">
    <source>
        <dbReference type="EMBL" id="KIO22877.1"/>
    </source>
</evidence>
<feature type="signal peptide" evidence="1">
    <location>
        <begin position="1"/>
        <end position="20"/>
    </location>
</feature>
<proteinExistence type="predicted"/>